<evidence type="ECO:0000313" key="8">
    <source>
        <dbReference type="EMBL" id="PHT65996.1"/>
    </source>
</evidence>
<dbReference type="AlphaFoldDB" id="A0A2G2Y8A2"/>
<evidence type="ECO:0000256" key="5">
    <source>
        <dbReference type="ARBA" id="ARBA00022989"/>
    </source>
</evidence>
<keyword evidence="5" id="KW-1133">Transmembrane helix</keyword>
<accession>A0A2G2Y8A2</accession>
<dbReference type="Proteomes" id="UP000222542">
    <property type="component" value="Unassembled WGS sequence"/>
</dbReference>
<dbReference type="Gramene" id="PHT65996">
    <property type="protein sequence ID" value="PHT65996"/>
    <property type="gene ID" value="T459_30421"/>
</dbReference>
<proteinExistence type="predicted"/>
<dbReference type="PANTHER" id="PTHR46204">
    <property type="entry name" value="CHITIN ELICITOR RECEPTOR KINASE 1-RELATED"/>
    <property type="match status" value="1"/>
</dbReference>
<evidence type="ECO:0000256" key="2">
    <source>
        <dbReference type="ARBA" id="ARBA00022475"/>
    </source>
</evidence>
<evidence type="ECO:0000256" key="6">
    <source>
        <dbReference type="ARBA" id="ARBA00023136"/>
    </source>
</evidence>
<name>A0A2G2Y8A2_CAPAN</name>
<evidence type="ECO:0000256" key="1">
    <source>
        <dbReference type="ARBA" id="ARBA00004162"/>
    </source>
</evidence>
<dbReference type="PANTHER" id="PTHR46204:SF9">
    <property type="entry name" value="CHITIN ELICITOR RECEPTOR KINASE 1-LIKE ISOFORM X1"/>
    <property type="match status" value="1"/>
</dbReference>
<dbReference type="GO" id="GO:0019199">
    <property type="term" value="F:transmembrane receptor protein kinase activity"/>
    <property type="evidence" value="ECO:0007669"/>
    <property type="project" value="InterPro"/>
</dbReference>
<dbReference type="EMBL" id="AYRZ02000012">
    <property type="protein sequence ID" value="PHT65996.1"/>
    <property type="molecule type" value="Genomic_DNA"/>
</dbReference>
<dbReference type="GO" id="GO:0005886">
    <property type="term" value="C:plasma membrane"/>
    <property type="evidence" value="ECO:0007669"/>
    <property type="project" value="UniProtKB-SubCell"/>
</dbReference>
<comment type="subcellular location">
    <subcellularLocation>
        <location evidence="1">Cell membrane</location>
        <topology evidence="1">Single-pass membrane protein</topology>
    </subcellularLocation>
</comment>
<keyword evidence="2" id="KW-1003">Cell membrane</keyword>
<organism evidence="8 9">
    <name type="scientific">Capsicum annuum</name>
    <name type="common">Capsicum pepper</name>
    <dbReference type="NCBI Taxonomy" id="4072"/>
    <lineage>
        <taxon>Eukaryota</taxon>
        <taxon>Viridiplantae</taxon>
        <taxon>Streptophyta</taxon>
        <taxon>Embryophyta</taxon>
        <taxon>Tracheophyta</taxon>
        <taxon>Spermatophyta</taxon>
        <taxon>Magnoliopsida</taxon>
        <taxon>eudicotyledons</taxon>
        <taxon>Gunneridae</taxon>
        <taxon>Pentapetalae</taxon>
        <taxon>asterids</taxon>
        <taxon>lamiids</taxon>
        <taxon>Solanales</taxon>
        <taxon>Solanaceae</taxon>
        <taxon>Solanoideae</taxon>
        <taxon>Capsiceae</taxon>
        <taxon>Capsicum</taxon>
    </lineage>
</organism>
<keyword evidence="6" id="KW-0472">Membrane</keyword>
<dbReference type="SMR" id="A0A2G2Y8A2"/>
<comment type="caution">
    <text evidence="8">The sequence shown here is derived from an EMBL/GenBank/DDBJ whole genome shotgun (WGS) entry which is preliminary data.</text>
</comment>
<reference evidence="8 9" key="1">
    <citation type="journal article" date="2014" name="Nat. Genet.">
        <title>Genome sequence of the hot pepper provides insights into the evolution of pungency in Capsicum species.</title>
        <authorList>
            <person name="Kim S."/>
            <person name="Park M."/>
            <person name="Yeom S.I."/>
            <person name="Kim Y.M."/>
            <person name="Lee J.M."/>
            <person name="Lee H.A."/>
            <person name="Seo E."/>
            <person name="Choi J."/>
            <person name="Cheong K."/>
            <person name="Kim K.T."/>
            <person name="Jung K."/>
            <person name="Lee G.W."/>
            <person name="Oh S.K."/>
            <person name="Bae C."/>
            <person name="Kim S.B."/>
            <person name="Lee H.Y."/>
            <person name="Kim S.Y."/>
            <person name="Kim M.S."/>
            <person name="Kang B.C."/>
            <person name="Jo Y.D."/>
            <person name="Yang H.B."/>
            <person name="Jeong H.J."/>
            <person name="Kang W.H."/>
            <person name="Kwon J.K."/>
            <person name="Shin C."/>
            <person name="Lim J.Y."/>
            <person name="Park J.H."/>
            <person name="Huh J.H."/>
            <person name="Kim J.S."/>
            <person name="Kim B.D."/>
            <person name="Cohen O."/>
            <person name="Paran I."/>
            <person name="Suh M.C."/>
            <person name="Lee S.B."/>
            <person name="Kim Y.K."/>
            <person name="Shin Y."/>
            <person name="Noh S.J."/>
            <person name="Park J."/>
            <person name="Seo Y.S."/>
            <person name="Kwon S.Y."/>
            <person name="Kim H.A."/>
            <person name="Park J.M."/>
            <person name="Kim H.J."/>
            <person name="Choi S.B."/>
            <person name="Bosland P.W."/>
            <person name="Reeves G."/>
            <person name="Jo S.H."/>
            <person name="Lee B.W."/>
            <person name="Cho H.T."/>
            <person name="Choi H.S."/>
            <person name="Lee M.S."/>
            <person name="Yu Y."/>
            <person name="Do Choi Y."/>
            <person name="Park B.S."/>
            <person name="van Deynze A."/>
            <person name="Ashrafi H."/>
            <person name="Hill T."/>
            <person name="Kim W.T."/>
            <person name="Pai H.S."/>
            <person name="Ahn H.K."/>
            <person name="Yeam I."/>
            <person name="Giovannoni J.J."/>
            <person name="Rose J.K."/>
            <person name="Sorensen I."/>
            <person name="Lee S.J."/>
            <person name="Kim R.W."/>
            <person name="Choi I.Y."/>
            <person name="Choi B.S."/>
            <person name="Lim J.S."/>
            <person name="Lee Y.H."/>
            <person name="Choi D."/>
        </authorList>
    </citation>
    <scope>NUCLEOTIDE SEQUENCE [LARGE SCALE GENOMIC DNA]</scope>
    <source>
        <strain evidence="9">cv. CM334</strain>
    </source>
</reference>
<dbReference type="GO" id="GO:0045087">
    <property type="term" value="P:innate immune response"/>
    <property type="evidence" value="ECO:0007669"/>
    <property type="project" value="InterPro"/>
</dbReference>
<evidence type="ECO:0000256" key="4">
    <source>
        <dbReference type="ARBA" id="ARBA00022729"/>
    </source>
</evidence>
<keyword evidence="7" id="KW-1015">Disulfide bond</keyword>
<protein>
    <submittedName>
        <fullName evidence="8">Uncharacterized protein</fullName>
    </submittedName>
</protein>
<keyword evidence="9" id="KW-1185">Reference proteome</keyword>
<gene>
    <name evidence="8" type="ORF">T459_30421</name>
</gene>
<sequence>MSMFIPTASRVNVAFSCDCLNNGEYWGHVFTYNVCANDTYDVIATKRYSSLMNKESLMRDDGYPDNSFQDNNVTLKVTVNCSCENKDVSKDYGLLLPIRGGQEKIWSLSHW</sequence>
<evidence type="ECO:0000256" key="7">
    <source>
        <dbReference type="ARBA" id="ARBA00023157"/>
    </source>
</evidence>
<dbReference type="InterPro" id="IPR044812">
    <property type="entry name" value="CERK1/LYK3-like"/>
</dbReference>
<evidence type="ECO:0000313" key="9">
    <source>
        <dbReference type="Proteomes" id="UP000222542"/>
    </source>
</evidence>
<keyword evidence="3" id="KW-0812">Transmembrane</keyword>
<keyword evidence="4" id="KW-0732">Signal</keyword>
<dbReference type="OMA" id="CANDTYD"/>
<evidence type="ECO:0000256" key="3">
    <source>
        <dbReference type="ARBA" id="ARBA00022692"/>
    </source>
</evidence>
<dbReference type="STRING" id="4072.A0A2G2Y8A2"/>
<reference evidence="8 9" key="2">
    <citation type="journal article" date="2017" name="Genome Biol.">
        <title>New reference genome sequences of hot pepper reveal the massive evolution of plant disease-resistance genes by retroduplication.</title>
        <authorList>
            <person name="Kim S."/>
            <person name="Park J."/>
            <person name="Yeom S.I."/>
            <person name="Kim Y.M."/>
            <person name="Seo E."/>
            <person name="Kim K.T."/>
            <person name="Kim M.S."/>
            <person name="Lee J.M."/>
            <person name="Cheong K."/>
            <person name="Shin H.S."/>
            <person name="Kim S.B."/>
            <person name="Han K."/>
            <person name="Lee J."/>
            <person name="Park M."/>
            <person name="Lee H.A."/>
            <person name="Lee H.Y."/>
            <person name="Lee Y."/>
            <person name="Oh S."/>
            <person name="Lee J.H."/>
            <person name="Choi E."/>
            <person name="Choi E."/>
            <person name="Lee S.E."/>
            <person name="Jeon J."/>
            <person name="Kim H."/>
            <person name="Choi G."/>
            <person name="Song H."/>
            <person name="Lee J."/>
            <person name="Lee S.C."/>
            <person name="Kwon J.K."/>
            <person name="Lee H.Y."/>
            <person name="Koo N."/>
            <person name="Hong Y."/>
            <person name="Kim R.W."/>
            <person name="Kang W.H."/>
            <person name="Huh J.H."/>
            <person name="Kang B.C."/>
            <person name="Yang T.J."/>
            <person name="Lee Y.H."/>
            <person name="Bennetzen J.L."/>
            <person name="Choi D."/>
        </authorList>
    </citation>
    <scope>NUCLEOTIDE SEQUENCE [LARGE SCALE GENOMIC DNA]</scope>
    <source>
        <strain evidence="9">cv. CM334</strain>
    </source>
</reference>